<proteinExistence type="predicted"/>
<dbReference type="SUPFAM" id="SSF52540">
    <property type="entry name" value="P-loop containing nucleoside triphosphate hydrolases"/>
    <property type="match status" value="2"/>
</dbReference>
<evidence type="ECO:0000259" key="7">
    <source>
        <dbReference type="SMART" id="SM00382"/>
    </source>
</evidence>
<dbReference type="Proteomes" id="UP000054350">
    <property type="component" value="Unassembled WGS sequence"/>
</dbReference>
<dbReference type="PANTHER" id="PTHR45644:SF56">
    <property type="entry name" value="AAA ATPASE, PUTATIVE (AFU_ORTHOLOGUE AFUA_2G12920)-RELATED"/>
    <property type="match status" value="1"/>
</dbReference>
<dbReference type="SMART" id="SM00382">
    <property type="entry name" value="AAA"/>
    <property type="match status" value="2"/>
</dbReference>
<keyword evidence="2" id="KW-0547">Nucleotide-binding</keyword>
<keyword evidence="4" id="KW-0067">ATP-binding</keyword>
<dbReference type="InterPro" id="IPR003593">
    <property type="entry name" value="AAA+_ATPase"/>
</dbReference>
<dbReference type="Pfam" id="PF00004">
    <property type="entry name" value="AAA"/>
    <property type="match status" value="2"/>
</dbReference>
<dbReference type="STRING" id="578462.A0A0L0S807"/>
<dbReference type="eggNOG" id="KOG0740">
    <property type="taxonomic scope" value="Eukaryota"/>
</dbReference>
<evidence type="ECO:0000313" key="9">
    <source>
        <dbReference type="Proteomes" id="UP000054350"/>
    </source>
</evidence>
<dbReference type="GO" id="GO:0016887">
    <property type="term" value="F:ATP hydrolysis activity"/>
    <property type="evidence" value="ECO:0007669"/>
    <property type="project" value="InterPro"/>
</dbReference>
<dbReference type="VEuPathDB" id="FungiDB:AMAG_18268"/>
<accession>A0A0L0S807</accession>
<dbReference type="InterPro" id="IPR051701">
    <property type="entry name" value="Mito_OM_Translocase_MSP1"/>
</dbReference>
<feature type="domain" description="AAA+ ATPase" evidence="7">
    <location>
        <begin position="604"/>
        <end position="801"/>
    </location>
</feature>
<evidence type="ECO:0000256" key="3">
    <source>
        <dbReference type="ARBA" id="ARBA00022787"/>
    </source>
</evidence>
<organism evidence="8 9">
    <name type="scientific">Allomyces macrogynus (strain ATCC 38327)</name>
    <name type="common">Allomyces javanicus var. macrogynus</name>
    <dbReference type="NCBI Taxonomy" id="578462"/>
    <lineage>
        <taxon>Eukaryota</taxon>
        <taxon>Fungi</taxon>
        <taxon>Fungi incertae sedis</taxon>
        <taxon>Blastocladiomycota</taxon>
        <taxon>Blastocladiomycetes</taxon>
        <taxon>Blastocladiales</taxon>
        <taxon>Blastocladiaceae</taxon>
        <taxon>Allomyces</taxon>
    </lineage>
</organism>
<evidence type="ECO:0000256" key="6">
    <source>
        <dbReference type="SAM" id="MobiDB-lite"/>
    </source>
</evidence>
<keyword evidence="9" id="KW-1185">Reference proteome</keyword>
<dbReference type="eggNOG" id="KOG0737">
    <property type="taxonomic scope" value="Eukaryota"/>
</dbReference>
<dbReference type="Gene3D" id="1.10.8.60">
    <property type="match status" value="1"/>
</dbReference>
<evidence type="ECO:0000256" key="4">
    <source>
        <dbReference type="ARBA" id="ARBA00022840"/>
    </source>
</evidence>
<reference evidence="9" key="2">
    <citation type="submission" date="2009-11" db="EMBL/GenBank/DDBJ databases">
        <title>The Genome Sequence of Allomyces macrogynus strain ATCC 38327.</title>
        <authorList>
            <consortium name="The Broad Institute Genome Sequencing Platform"/>
            <person name="Russ C."/>
            <person name="Cuomo C."/>
            <person name="Shea T."/>
            <person name="Young S.K."/>
            <person name="Zeng Q."/>
            <person name="Koehrsen M."/>
            <person name="Haas B."/>
            <person name="Borodovsky M."/>
            <person name="Guigo R."/>
            <person name="Alvarado L."/>
            <person name="Berlin A."/>
            <person name="Borenstein D."/>
            <person name="Chen Z."/>
            <person name="Engels R."/>
            <person name="Freedman E."/>
            <person name="Gellesch M."/>
            <person name="Goldberg J."/>
            <person name="Griggs A."/>
            <person name="Gujja S."/>
            <person name="Heiman D."/>
            <person name="Hepburn T."/>
            <person name="Howarth C."/>
            <person name="Jen D."/>
            <person name="Larson L."/>
            <person name="Lewis B."/>
            <person name="Mehta T."/>
            <person name="Park D."/>
            <person name="Pearson M."/>
            <person name="Roberts A."/>
            <person name="Saif S."/>
            <person name="Shenoy N."/>
            <person name="Sisk P."/>
            <person name="Stolte C."/>
            <person name="Sykes S."/>
            <person name="Walk T."/>
            <person name="White J."/>
            <person name="Yandava C."/>
            <person name="Burger G."/>
            <person name="Gray M.W."/>
            <person name="Holland P.W.H."/>
            <person name="King N."/>
            <person name="Lang F.B.F."/>
            <person name="Roger A.J."/>
            <person name="Ruiz-Trillo I."/>
            <person name="Lander E."/>
            <person name="Nusbaum C."/>
        </authorList>
    </citation>
    <scope>NUCLEOTIDE SEQUENCE [LARGE SCALE GENOMIC DNA]</scope>
    <source>
        <strain evidence="9">ATCC 38327</strain>
    </source>
</reference>
<dbReference type="GO" id="GO:0005524">
    <property type="term" value="F:ATP binding"/>
    <property type="evidence" value="ECO:0007669"/>
    <property type="project" value="UniProtKB-KW"/>
</dbReference>
<dbReference type="InterPro" id="IPR041569">
    <property type="entry name" value="AAA_lid_3"/>
</dbReference>
<dbReference type="GO" id="GO:0005741">
    <property type="term" value="C:mitochondrial outer membrane"/>
    <property type="evidence" value="ECO:0007669"/>
    <property type="project" value="UniProtKB-SubCell"/>
</dbReference>
<evidence type="ECO:0000256" key="1">
    <source>
        <dbReference type="ARBA" id="ARBA00004572"/>
    </source>
</evidence>
<dbReference type="PROSITE" id="PS00674">
    <property type="entry name" value="AAA"/>
    <property type="match status" value="2"/>
</dbReference>
<dbReference type="InterPro" id="IPR003959">
    <property type="entry name" value="ATPase_AAA_core"/>
</dbReference>
<dbReference type="PANTHER" id="PTHR45644">
    <property type="entry name" value="AAA ATPASE, PUTATIVE (AFU_ORTHOLOGUE AFUA_2G12920)-RELATED-RELATED"/>
    <property type="match status" value="1"/>
</dbReference>
<comment type="subcellular location">
    <subcellularLocation>
        <location evidence="1">Mitochondrion outer membrane</location>
        <topology evidence="1">Single-pass membrane protein</topology>
    </subcellularLocation>
</comment>
<dbReference type="AlphaFoldDB" id="A0A0L0S807"/>
<dbReference type="EMBL" id="GG745333">
    <property type="protein sequence ID" value="KNE58550.1"/>
    <property type="molecule type" value="Genomic_DNA"/>
</dbReference>
<evidence type="ECO:0000313" key="8">
    <source>
        <dbReference type="EMBL" id="KNE58550.1"/>
    </source>
</evidence>
<keyword evidence="3" id="KW-0472">Membrane</keyword>
<sequence length="825" mass="92464">MRQIGRNRDAPIPRALSGREDRPSKITLRLIPSPISASPLDVAWHRRSLPEWEGSRVSWSHFAGWRIWLDGDPCAVAEHVPPRFALKWFNSSFAVEVAAALGKPTYLLDVVDLFGALWAQYDNADLHLMTPEFFLLNGRQQHSDRARFRHNLEIVLAEWLRQFEADVLAVHGPAMLLVHHAGLFTSAWQRQLTYKVLLQLLSQLAQRRPGFVVLFNATQPSRKYAYDGHLFSRDMPATTRSVLLRTPTYDQPHPRAVPEFTAEVQTAALKWFMSAICMPPELAPTFYEAVDRYIRPHLDEPWDDDVCMEVLYDPLSEQCDRLCWPIALFESALSPKGRAWQRSSVHAAVRRIAEDIFGPGPLILTSESSKSTRRLTAGDFAYEVVAPRDVKDGLDDVIGHVAAKSALHALIQLPILHRDQFERGVLAKTGCSGVLMYGPPGTGKTMLARATAKDAGACFIAVNPSDVKRAAHGQTEKFIKGLFETARVNAPCVVFLDEVDALFSNRDFDWQGYRRDLLNEFCMQWDGIKSTPGVIVVGTTNRPFDLDDAVLRRFSRRVLVDMPAPDEQRAQLMRLLADETLDPSNLVDDLLVPRLHGYSGSDIKNVCVTAAMEAVRELVAAAQSRTSKSEFPVVDVGAQERRVLRWRHFVKALDAVLPSVADEMGSVIRLREFAAEMDGRAGGRPSFGFVPAMREDDARDGATNMYVGESEKYIKNLFEAARANTPCVLFLDEVDALFSNRDFDRQGYRRDILNEFCLQWDGIKSSPGIIVVGTTNRPFDLDDAVLRRFSRRVLVDMPTPRGAARAGRAVARGRDTRPAESSSTT</sequence>
<dbReference type="InterPro" id="IPR027417">
    <property type="entry name" value="P-loop_NTPase"/>
</dbReference>
<dbReference type="Pfam" id="PF17862">
    <property type="entry name" value="AAA_lid_3"/>
    <property type="match status" value="1"/>
</dbReference>
<name>A0A0L0S807_ALLM3</name>
<evidence type="ECO:0000256" key="5">
    <source>
        <dbReference type="ARBA" id="ARBA00023128"/>
    </source>
</evidence>
<dbReference type="InterPro" id="IPR003960">
    <property type="entry name" value="ATPase_AAA_CS"/>
</dbReference>
<keyword evidence="3" id="KW-1000">Mitochondrion outer membrane</keyword>
<keyword evidence="5" id="KW-0496">Mitochondrion</keyword>
<dbReference type="OrthoDB" id="39734at2759"/>
<protein>
    <recommendedName>
        <fullName evidence="7">AAA+ ATPase domain-containing protein</fullName>
    </recommendedName>
</protein>
<gene>
    <name evidence="8" type="ORF">AMAG_18268</name>
</gene>
<reference evidence="8 9" key="1">
    <citation type="submission" date="2009-11" db="EMBL/GenBank/DDBJ databases">
        <title>Annotation of Allomyces macrogynus ATCC 38327.</title>
        <authorList>
            <consortium name="The Broad Institute Genome Sequencing Platform"/>
            <person name="Russ C."/>
            <person name="Cuomo C."/>
            <person name="Burger G."/>
            <person name="Gray M.W."/>
            <person name="Holland P.W.H."/>
            <person name="King N."/>
            <person name="Lang F.B.F."/>
            <person name="Roger A.J."/>
            <person name="Ruiz-Trillo I."/>
            <person name="Young S.K."/>
            <person name="Zeng Q."/>
            <person name="Gargeya S."/>
            <person name="Fitzgerald M."/>
            <person name="Haas B."/>
            <person name="Abouelleil A."/>
            <person name="Alvarado L."/>
            <person name="Arachchi H.M."/>
            <person name="Berlin A."/>
            <person name="Chapman S.B."/>
            <person name="Gearin G."/>
            <person name="Goldberg J."/>
            <person name="Griggs A."/>
            <person name="Gujja S."/>
            <person name="Hansen M."/>
            <person name="Heiman D."/>
            <person name="Howarth C."/>
            <person name="Larimer J."/>
            <person name="Lui A."/>
            <person name="MacDonald P.J.P."/>
            <person name="McCowen C."/>
            <person name="Montmayeur A."/>
            <person name="Murphy C."/>
            <person name="Neiman D."/>
            <person name="Pearson M."/>
            <person name="Priest M."/>
            <person name="Roberts A."/>
            <person name="Saif S."/>
            <person name="Shea T."/>
            <person name="Sisk P."/>
            <person name="Stolte C."/>
            <person name="Sykes S."/>
            <person name="Wortman J."/>
            <person name="Nusbaum C."/>
            <person name="Birren B."/>
        </authorList>
    </citation>
    <scope>NUCLEOTIDE SEQUENCE [LARGE SCALE GENOMIC DNA]</scope>
    <source>
        <strain evidence="8 9">ATCC 38327</strain>
    </source>
</reference>
<evidence type="ECO:0000256" key="2">
    <source>
        <dbReference type="ARBA" id="ARBA00022741"/>
    </source>
</evidence>
<feature type="region of interest" description="Disordered" evidence="6">
    <location>
        <begin position="804"/>
        <end position="825"/>
    </location>
</feature>
<feature type="domain" description="AAA+ ATPase" evidence="7">
    <location>
        <begin position="430"/>
        <end position="566"/>
    </location>
</feature>
<dbReference type="Gene3D" id="3.40.50.300">
    <property type="entry name" value="P-loop containing nucleotide triphosphate hydrolases"/>
    <property type="match status" value="2"/>
</dbReference>